<proteinExistence type="predicted"/>
<dbReference type="InterPro" id="IPR001845">
    <property type="entry name" value="HTH_ArsR_DNA-bd_dom"/>
</dbReference>
<dbReference type="RefSeq" id="WP_377849608.1">
    <property type="nucleotide sequence ID" value="NZ_JBHLZU010000002.1"/>
</dbReference>
<organism evidence="2 3">
    <name type="scientific">Allokutzneria oryzae</name>
    <dbReference type="NCBI Taxonomy" id="1378989"/>
    <lineage>
        <taxon>Bacteria</taxon>
        <taxon>Bacillati</taxon>
        <taxon>Actinomycetota</taxon>
        <taxon>Actinomycetes</taxon>
        <taxon>Pseudonocardiales</taxon>
        <taxon>Pseudonocardiaceae</taxon>
        <taxon>Allokutzneria</taxon>
    </lineage>
</organism>
<dbReference type="EMBL" id="JBHLZU010000002">
    <property type="protein sequence ID" value="MFB9902527.1"/>
    <property type="molecule type" value="Genomic_DNA"/>
</dbReference>
<dbReference type="InterPro" id="IPR036390">
    <property type="entry name" value="WH_DNA-bd_sf"/>
</dbReference>
<name>A0ABV5ZNS4_9PSEU</name>
<gene>
    <name evidence="2" type="ORF">ACFFQA_01115</name>
</gene>
<comment type="caution">
    <text evidence="2">The sequence shown here is derived from an EMBL/GenBank/DDBJ whole genome shotgun (WGS) entry which is preliminary data.</text>
</comment>
<sequence>MSTSKRRTATEREAAALASAVRIRIIRLTVAEPLTNREIAERLDRDPATTLHHVRKLVDAGFLEALPARRGARGAREIPYRGTGLSWALEMDRYGGTVNQPVLEAFLAEIAETGVEHMRFTRLSLRLGPAQHAEFESRLQDLIDEFAARPREPDGRGVGLFFARYPAP</sequence>
<evidence type="ECO:0000313" key="3">
    <source>
        <dbReference type="Proteomes" id="UP001589693"/>
    </source>
</evidence>
<dbReference type="InterPro" id="IPR011991">
    <property type="entry name" value="ArsR-like_HTH"/>
</dbReference>
<evidence type="ECO:0000313" key="2">
    <source>
        <dbReference type="EMBL" id="MFB9902527.1"/>
    </source>
</evidence>
<dbReference type="SMART" id="SM00418">
    <property type="entry name" value="HTH_ARSR"/>
    <property type="match status" value="1"/>
</dbReference>
<dbReference type="Proteomes" id="UP001589693">
    <property type="component" value="Unassembled WGS sequence"/>
</dbReference>
<protein>
    <submittedName>
        <fullName evidence="2">ArsR/SmtB family transcription factor</fullName>
    </submittedName>
</protein>
<dbReference type="SUPFAM" id="SSF46785">
    <property type="entry name" value="Winged helix' DNA-binding domain"/>
    <property type="match status" value="1"/>
</dbReference>
<accession>A0ABV5ZNS4</accession>
<dbReference type="Gene3D" id="1.10.10.10">
    <property type="entry name" value="Winged helix-like DNA-binding domain superfamily/Winged helix DNA-binding domain"/>
    <property type="match status" value="1"/>
</dbReference>
<evidence type="ECO:0000259" key="1">
    <source>
        <dbReference type="SMART" id="SM00418"/>
    </source>
</evidence>
<keyword evidence="3" id="KW-1185">Reference proteome</keyword>
<dbReference type="Pfam" id="PF12840">
    <property type="entry name" value="HTH_20"/>
    <property type="match status" value="1"/>
</dbReference>
<feature type="domain" description="HTH arsR-type" evidence="1">
    <location>
        <begin position="13"/>
        <end position="90"/>
    </location>
</feature>
<dbReference type="CDD" id="cd00090">
    <property type="entry name" value="HTH_ARSR"/>
    <property type="match status" value="1"/>
</dbReference>
<dbReference type="InterPro" id="IPR036388">
    <property type="entry name" value="WH-like_DNA-bd_sf"/>
</dbReference>
<reference evidence="2 3" key="1">
    <citation type="submission" date="2024-09" db="EMBL/GenBank/DDBJ databases">
        <authorList>
            <person name="Sun Q."/>
            <person name="Mori K."/>
        </authorList>
    </citation>
    <scope>NUCLEOTIDE SEQUENCE [LARGE SCALE GENOMIC DNA]</scope>
    <source>
        <strain evidence="2 3">TBRC 7907</strain>
    </source>
</reference>